<dbReference type="PANTHER" id="PTHR11188:SF17">
    <property type="entry name" value="FI21816P1"/>
    <property type="match status" value="1"/>
</dbReference>
<protein>
    <recommendedName>
        <fullName evidence="2">Arrestin C-terminal-like domain-containing protein</fullName>
    </recommendedName>
</protein>
<feature type="compositionally biased region" description="Low complexity" evidence="1">
    <location>
        <begin position="358"/>
        <end position="367"/>
    </location>
</feature>
<organism evidence="3 4">
    <name type="scientific">Phycomyces blakesleeanus (strain ATCC 8743b / DSM 1359 / FGSC 10004 / NBRC 33097 / NRRL 1555)</name>
    <dbReference type="NCBI Taxonomy" id="763407"/>
    <lineage>
        <taxon>Eukaryota</taxon>
        <taxon>Fungi</taxon>
        <taxon>Fungi incertae sedis</taxon>
        <taxon>Mucoromycota</taxon>
        <taxon>Mucoromycotina</taxon>
        <taxon>Mucoromycetes</taxon>
        <taxon>Mucorales</taxon>
        <taxon>Phycomycetaceae</taxon>
        <taxon>Phycomyces</taxon>
    </lineage>
</organism>
<dbReference type="PANTHER" id="PTHR11188">
    <property type="entry name" value="ARRESTIN DOMAIN CONTAINING PROTEIN"/>
    <property type="match status" value="1"/>
</dbReference>
<dbReference type="Pfam" id="PF00339">
    <property type="entry name" value="Arrestin_N"/>
    <property type="match status" value="1"/>
</dbReference>
<reference evidence="4" key="1">
    <citation type="submission" date="2015-06" db="EMBL/GenBank/DDBJ databases">
        <title>Expansion of signal transduction pathways in fungi by whole-genome duplication.</title>
        <authorList>
            <consortium name="DOE Joint Genome Institute"/>
            <person name="Corrochano L.M."/>
            <person name="Kuo A."/>
            <person name="Marcet-Houben M."/>
            <person name="Polaino S."/>
            <person name="Salamov A."/>
            <person name="Villalobos J.M."/>
            <person name="Alvarez M.I."/>
            <person name="Avalos J."/>
            <person name="Benito E.P."/>
            <person name="Benoit I."/>
            <person name="Burger G."/>
            <person name="Camino L.P."/>
            <person name="Canovas D."/>
            <person name="Cerda-Olmedo E."/>
            <person name="Cheng J.-F."/>
            <person name="Dominguez A."/>
            <person name="Elias M."/>
            <person name="Eslava A.P."/>
            <person name="Glaser F."/>
            <person name="Grimwood J."/>
            <person name="Gutierrez G."/>
            <person name="Heitman J."/>
            <person name="Henrissat B."/>
            <person name="Iturriaga E.A."/>
            <person name="Lang B.F."/>
            <person name="Lavin J.L."/>
            <person name="Lee S."/>
            <person name="Li W."/>
            <person name="Lindquist E."/>
            <person name="Lopez-Garcia S."/>
            <person name="Luque E.M."/>
            <person name="Marcos A.T."/>
            <person name="Martin J."/>
            <person name="McCluskey K."/>
            <person name="Medina H.R."/>
            <person name="Miralles-Duran A."/>
            <person name="Miyazaki A."/>
            <person name="Munoz-Torres E."/>
            <person name="Oguiza J.A."/>
            <person name="Ohm R."/>
            <person name="Olmedo M."/>
            <person name="Orejas M."/>
            <person name="Ortiz-Castellanos L."/>
            <person name="Pisabarro A.G."/>
            <person name="Rodriguez-Romero J."/>
            <person name="Ruiz-Herrera J."/>
            <person name="Ruiz-Vazquez R."/>
            <person name="Sanz C."/>
            <person name="Schackwitz W."/>
            <person name="Schmutz J."/>
            <person name="Shahriari M."/>
            <person name="Shelest E."/>
            <person name="Silva-Franco F."/>
            <person name="Soanes D."/>
            <person name="Syed K."/>
            <person name="Tagua V.G."/>
            <person name="Talbot N.J."/>
            <person name="Thon M."/>
            <person name="De vries R.P."/>
            <person name="Wiebenga A."/>
            <person name="Yadav J.S."/>
            <person name="Braun E.L."/>
            <person name="Baker S."/>
            <person name="Garre V."/>
            <person name="Horwitz B."/>
            <person name="Torres-Martinez S."/>
            <person name="Idnurm A."/>
            <person name="Herrera-Estrella A."/>
            <person name="Gabaldon T."/>
            <person name="Grigoriev I.V."/>
        </authorList>
    </citation>
    <scope>NUCLEOTIDE SEQUENCE [LARGE SCALE GENOMIC DNA]</scope>
    <source>
        <strain evidence="4">NRRL 1555(-)</strain>
    </source>
</reference>
<dbReference type="InterPro" id="IPR014752">
    <property type="entry name" value="Arrestin-like_C"/>
</dbReference>
<dbReference type="InterPro" id="IPR011021">
    <property type="entry name" value="Arrestin-like_N"/>
</dbReference>
<feature type="compositionally biased region" description="Polar residues" evidence="1">
    <location>
        <begin position="375"/>
        <end position="401"/>
    </location>
</feature>
<dbReference type="VEuPathDB" id="FungiDB:PHYBLDRAFT_174352"/>
<gene>
    <name evidence="3" type="ORF">PHYBLDRAFT_174352</name>
</gene>
<feature type="region of interest" description="Disordered" evidence="1">
    <location>
        <begin position="358"/>
        <end position="401"/>
    </location>
</feature>
<dbReference type="EMBL" id="KV441024">
    <property type="protein sequence ID" value="OAD67310.1"/>
    <property type="molecule type" value="Genomic_DNA"/>
</dbReference>
<dbReference type="Gene3D" id="2.60.40.640">
    <property type="match status" value="2"/>
</dbReference>
<dbReference type="GO" id="GO:0005886">
    <property type="term" value="C:plasma membrane"/>
    <property type="evidence" value="ECO:0007669"/>
    <property type="project" value="TreeGrafter"/>
</dbReference>
<proteinExistence type="predicted"/>
<dbReference type="GO" id="GO:0030674">
    <property type="term" value="F:protein-macromolecule adaptor activity"/>
    <property type="evidence" value="ECO:0007669"/>
    <property type="project" value="TreeGrafter"/>
</dbReference>
<dbReference type="AlphaFoldDB" id="A0A167K5B3"/>
<dbReference type="Proteomes" id="UP000077315">
    <property type="component" value="Unassembled WGS sequence"/>
</dbReference>
<dbReference type="GO" id="GO:0070086">
    <property type="term" value="P:ubiquitin-dependent endocytosis"/>
    <property type="evidence" value="ECO:0007669"/>
    <property type="project" value="TreeGrafter"/>
</dbReference>
<dbReference type="InterPro" id="IPR014756">
    <property type="entry name" value="Ig_E-set"/>
</dbReference>
<dbReference type="RefSeq" id="XP_018285350.1">
    <property type="nucleotide sequence ID" value="XM_018437236.1"/>
</dbReference>
<dbReference type="OrthoDB" id="2333384at2759"/>
<dbReference type="InterPro" id="IPR011022">
    <property type="entry name" value="Arrestin_C-like"/>
</dbReference>
<evidence type="ECO:0000259" key="2">
    <source>
        <dbReference type="SMART" id="SM01017"/>
    </source>
</evidence>
<dbReference type="GO" id="GO:0031625">
    <property type="term" value="F:ubiquitin protein ligase binding"/>
    <property type="evidence" value="ECO:0007669"/>
    <property type="project" value="TreeGrafter"/>
</dbReference>
<dbReference type="GeneID" id="28998142"/>
<evidence type="ECO:0000256" key="1">
    <source>
        <dbReference type="SAM" id="MobiDB-lite"/>
    </source>
</evidence>
<accession>A0A167K5B3</accession>
<keyword evidence="4" id="KW-1185">Reference proteome</keyword>
<dbReference type="STRING" id="763407.A0A167K5B3"/>
<dbReference type="InParanoid" id="A0A167K5B3"/>
<dbReference type="SUPFAM" id="SSF81296">
    <property type="entry name" value="E set domains"/>
    <property type="match status" value="1"/>
</dbReference>
<evidence type="ECO:0000313" key="4">
    <source>
        <dbReference type="Proteomes" id="UP000077315"/>
    </source>
</evidence>
<feature type="domain" description="Arrestin C-terminal-like" evidence="2">
    <location>
        <begin position="173"/>
        <end position="319"/>
    </location>
</feature>
<dbReference type="Pfam" id="PF02752">
    <property type="entry name" value="Arrestin_C"/>
    <property type="match status" value="1"/>
</dbReference>
<dbReference type="SMART" id="SM01017">
    <property type="entry name" value="Arrestin_C"/>
    <property type="match status" value="1"/>
</dbReference>
<evidence type="ECO:0000313" key="3">
    <source>
        <dbReference type="EMBL" id="OAD67310.1"/>
    </source>
</evidence>
<sequence length="401" mass="45064">MDRIRSSAKITIHLENSQLVMHGSPTESSGCVLRGVLEVNFQESTKVKSIRLDFSGKSITCWHTGSTSLDPCDASYLDERELISHAWSFLPQQSKLHQMSAGSHFYEFELLLAGNLPETAYVDRYYQAKYQLKAVIERSKFLPNHTERRDVRIWRQLSGVSFDSSPVSVAGQWTDKLDYEISTPTKHYFHGDQIPVTLSVIPLSNDIKVRHLTWVLKEYLVCRSTNRLVRKTAQTHSRVIHLSHDDEFGKKNTDSQPDLFVSWVKELAIQVPRSPDAIQCDVRSKSVSVRHKLKFVISLQNADGHVSELRAILPIAVDCAVNDNGLPAYEEIGRTSPYNPLAMTALLQNFERSQALTSSHSQSLISSEQRPYGPSDTSLSNSSATHLPSYSSLFTTPSTVS</sequence>
<dbReference type="GO" id="GO:0005829">
    <property type="term" value="C:cytosol"/>
    <property type="evidence" value="ECO:0007669"/>
    <property type="project" value="TreeGrafter"/>
</dbReference>
<dbReference type="InterPro" id="IPR050357">
    <property type="entry name" value="Arrestin_domain-protein"/>
</dbReference>
<name>A0A167K5B3_PHYB8</name>